<reference evidence="2" key="3">
    <citation type="submission" date="2023-05" db="EMBL/GenBank/DDBJ databases">
        <authorList>
            <person name="Smith C.H."/>
        </authorList>
    </citation>
    <scope>NUCLEOTIDE SEQUENCE</scope>
    <source>
        <strain evidence="2">CHS0354</strain>
        <tissue evidence="2">Mantle</tissue>
    </source>
</reference>
<accession>A0AAE0S2H1</accession>
<reference evidence="2" key="2">
    <citation type="journal article" date="2021" name="Genome Biol. Evol.">
        <title>Developing a high-quality reference genome for a parasitic bivalve with doubly uniparental inheritance (Bivalvia: Unionida).</title>
        <authorList>
            <person name="Smith C.H."/>
        </authorList>
    </citation>
    <scope>NUCLEOTIDE SEQUENCE</scope>
    <source>
        <strain evidence="2">CHS0354</strain>
        <tissue evidence="2">Mantle</tissue>
    </source>
</reference>
<evidence type="ECO:0000313" key="3">
    <source>
        <dbReference type="Proteomes" id="UP001195483"/>
    </source>
</evidence>
<feature type="compositionally biased region" description="Basic and acidic residues" evidence="1">
    <location>
        <begin position="46"/>
        <end position="74"/>
    </location>
</feature>
<sequence>MDARNQDGLQSRISLQEAVALMISNPQAAITNQPLASVILHEALRNDERRSDSQGQHQQERNYMEENHSSRRTDTQGQQRCENSDSQRCHHSPERHEQIRNELAENDTTLVPDKDLQADTMDNRQHSGNYLKNLLNSSYQYN</sequence>
<comment type="caution">
    <text evidence="2">The sequence shown here is derived from an EMBL/GenBank/DDBJ whole genome shotgun (WGS) entry which is preliminary data.</text>
</comment>
<evidence type="ECO:0000313" key="2">
    <source>
        <dbReference type="EMBL" id="KAK3584082.1"/>
    </source>
</evidence>
<feature type="compositionally biased region" description="Basic and acidic residues" evidence="1">
    <location>
        <begin position="82"/>
        <end position="103"/>
    </location>
</feature>
<gene>
    <name evidence="2" type="ORF">CHS0354_012550</name>
</gene>
<name>A0AAE0S2H1_9BIVA</name>
<dbReference type="EMBL" id="JAEAOA010000762">
    <property type="protein sequence ID" value="KAK3584082.1"/>
    <property type="molecule type" value="Genomic_DNA"/>
</dbReference>
<protein>
    <submittedName>
        <fullName evidence="2">Uncharacterized protein</fullName>
    </submittedName>
</protein>
<reference evidence="2" key="1">
    <citation type="journal article" date="2021" name="Genome Biol. Evol.">
        <title>A High-Quality Reference Genome for a Parasitic Bivalve with Doubly Uniparental Inheritance (Bivalvia: Unionida).</title>
        <authorList>
            <person name="Smith C.H."/>
        </authorList>
    </citation>
    <scope>NUCLEOTIDE SEQUENCE</scope>
    <source>
        <strain evidence="2">CHS0354</strain>
    </source>
</reference>
<keyword evidence="3" id="KW-1185">Reference proteome</keyword>
<dbReference type="Proteomes" id="UP001195483">
    <property type="component" value="Unassembled WGS sequence"/>
</dbReference>
<dbReference type="AlphaFoldDB" id="A0AAE0S2H1"/>
<proteinExistence type="predicted"/>
<evidence type="ECO:0000256" key="1">
    <source>
        <dbReference type="SAM" id="MobiDB-lite"/>
    </source>
</evidence>
<feature type="region of interest" description="Disordered" evidence="1">
    <location>
        <begin position="46"/>
        <end position="112"/>
    </location>
</feature>
<organism evidence="2 3">
    <name type="scientific">Potamilus streckersoni</name>
    <dbReference type="NCBI Taxonomy" id="2493646"/>
    <lineage>
        <taxon>Eukaryota</taxon>
        <taxon>Metazoa</taxon>
        <taxon>Spiralia</taxon>
        <taxon>Lophotrochozoa</taxon>
        <taxon>Mollusca</taxon>
        <taxon>Bivalvia</taxon>
        <taxon>Autobranchia</taxon>
        <taxon>Heteroconchia</taxon>
        <taxon>Palaeoheterodonta</taxon>
        <taxon>Unionida</taxon>
        <taxon>Unionoidea</taxon>
        <taxon>Unionidae</taxon>
        <taxon>Ambleminae</taxon>
        <taxon>Lampsilini</taxon>
        <taxon>Potamilus</taxon>
    </lineage>
</organism>